<evidence type="ECO:0000313" key="4">
    <source>
        <dbReference type="Proteomes" id="UP001152049"/>
    </source>
</evidence>
<protein>
    <submittedName>
        <fullName evidence="3">Uncharacterized protein</fullName>
    </submittedName>
</protein>
<organism evidence="3 4">
    <name type="scientific">Fusarium torreyae</name>
    <dbReference type="NCBI Taxonomy" id="1237075"/>
    <lineage>
        <taxon>Eukaryota</taxon>
        <taxon>Fungi</taxon>
        <taxon>Dikarya</taxon>
        <taxon>Ascomycota</taxon>
        <taxon>Pezizomycotina</taxon>
        <taxon>Sordariomycetes</taxon>
        <taxon>Hypocreomycetidae</taxon>
        <taxon>Hypocreales</taxon>
        <taxon>Nectriaceae</taxon>
        <taxon>Fusarium</taxon>
    </lineage>
</organism>
<dbReference type="EMBL" id="JAOQAZ010000004">
    <property type="protein sequence ID" value="KAJ4267064.1"/>
    <property type="molecule type" value="Genomic_DNA"/>
</dbReference>
<accession>A0A9W8VLD3</accession>
<dbReference type="OrthoDB" id="3692311at2759"/>
<keyword evidence="2" id="KW-0812">Transmembrane</keyword>
<evidence type="ECO:0000313" key="3">
    <source>
        <dbReference type="EMBL" id="KAJ4267064.1"/>
    </source>
</evidence>
<proteinExistence type="predicted"/>
<reference evidence="3" key="1">
    <citation type="submission" date="2022-09" db="EMBL/GenBank/DDBJ databases">
        <title>Fusarium specimens isolated from Avocado Roots.</title>
        <authorList>
            <person name="Stajich J."/>
            <person name="Roper C."/>
            <person name="Heimlech-Rivalta G."/>
        </authorList>
    </citation>
    <scope>NUCLEOTIDE SEQUENCE</scope>
    <source>
        <strain evidence="3">CF00136</strain>
    </source>
</reference>
<keyword evidence="4" id="KW-1185">Reference proteome</keyword>
<feature type="region of interest" description="Disordered" evidence="1">
    <location>
        <begin position="1"/>
        <end position="30"/>
    </location>
</feature>
<evidence type="ECO:0000256" key="1">
    <source>
        <dbReference type="SAM" id="MobiDB-lite"/>
    </source>
</evidence>
<keyword evidence="2" id="KW-1133">Transmembrane helix</keyword>
<gene>
    <name evidence="3" type="ORF">NW762_003162</name>
</gene>
<keyword evidence="2" id="KW-0472">Membrane</keyword>
<dbReference type="AlphaFoldDB" id="A0A9W8VLD3"/>
<feature type="transmembrane region" description="Helical" evidence="2">
    <location>
        <begin position="47"/>
        <end position="71"/>
    </location>
</feature>
<comment type="caution">
    <text evidence="3">The sequence shown here is derived from an EMBL/GenBank/DDBJ whole genome shotgun (WGS) entry which is preliminary data.</text>
</comment>
<feature type="transmembrane region" description="Helical" evidence="2">
    <location>
        <begin position="91"/>
        <end position="108"/>
    </location>
</feature>
<dbReference type="Proteomes" id="UP001152049">
    <property type="component" value="Unassembled WGS sequence"/>
</dbReference>
<name>A0A9W8VLD3_9HYPO</name>
<feature type="transmembrane region" description="Helical" evidence="2">
    <location>
        <begin position="144"/>
        <end position="162"/>
    </location>
</feature>
<evidence type="ECO:0000256" key="2">
    <source>
        <dbReference type="SAM" id="Phobius"/>
    </source>
</evidence>
<sequence length="405" mass="44643">MSYQSVSELSDSSDDSESVQSNVETPVPLNSWHGEPRALGRGRFETLAGWTWDIILTIAPFSFFALAVVAASLDGEPVSDYGSQIIDLTRLSPTIFPILFAAVASRFFKNISRWNLEQTGGIRLGTLEQTFGSQSLAGAIESLLFVRTDLMLGTLIVLIWGLSPLGGQSAVRLLYTGDAAKEKKVPVYFVDSRLQELSPAWQNQAYFVKGLYMACLIASPSLKAGPVDLWNLPKVPQWPKGLGDGVERLLDHQYNQSFLSEDGFYTSWLGTHIQGLNITAQEAIYNFSIEKTYYDIDCTSVKARLSEDEWVHYIATRKFDWKDDDTTSAALVIPPSITETFPTIDADPIPLSKVPPARMQYITRGRVGGAGYAVFNCTVRPVVVDTNVTCNASASSTNCRATHQR</sequence>
<feature type="compositionally biased region" description="Low complexity" evidence="1">
    <location>
        <begin position="1"/>
        <end position="10"/>
    </location>
</feature>